<proteinExistence type="predicted"/>
<dbReference type="EMBL" id="QKRW01000002">
    <property type="protein sequence ID" value="RAL67982.1"/>
    <property type="molecule type" value="Genomic_DNA"/>
</dbReference>
<gene>
    <name evidence="7" type="ORF">DID88_008706</name>
</gene>
<dbReference type="OrthoDB" id="109543at2759"/>
<comment type="caution">
    <text evidence="7">The sequence shown here is derived from an EMBL/GenBank/DDBJ whole genome shotgun (WGS) entry which is preliminary data.</text>
</comment>
<dbReference type="InterPro" id="IPR012317">
    <property type="entry name" value="Poly(ADP-ribose)pol_cat_dom"/>
</dbReference>
<dbReference type="PANTHER" id="PTHR21328">
    <property type="entry name" value="POLY ADP-RIBOSE POLYMERASE FAMILY, MEMBER PARP"/>
    <property type="match status" value="1"/>
</dbReference>
<dbReference type="Pfam" id="PF00644">
    <property type="entry name" value="PARP"/>
    <property type="match status" value="1"/>
</dbReference>
<sequence>MTRKHFLADIAAASKKEIPNVASIGRGDDDGDVNFCFLYGSTEPIEVGLLALDVSGYPGGNSFMVFTKSDGAPKVAIEALNQLTPSPTGVLVADLITSISQKLQKALSAGSREAPISLDDEDTDEDDEVEDDAAEEDSEDDSGFSDEYGEDFPNDHMAFSNGDTVSKSTIKLTPKAAAEMNRRIRADVRAVRMAGFRIGILSGMRADSQSSILSISIQTTKLGLSQEAIQAWDIEPDQYVTLLVRYSEGYKSYEAVIDEPAKHTGIDFRIGVGDSYKPSAAAAFSAFSDVNKAGAKHFDNDNSTHQEDEQSLSRGFSNIFISSSLNEFINTKMTSILKVRNATGFGWEDSKECFDERQGRPFEENADLFSNKRLSNTNKGATNHSSQILTNDHLILNNGGSISFPLLAGQFALMYLVRCTEFCLVCHDKIMEEFEALKPYVCDKPLCLYQYMSLGFGPSVEHEIQTQPYVVDLLLNFCYTSALGQRIREYPTGMSLSVPPVIAPAGHIIHPTISSATTDGSIPVTVSQPGSNNPPGRVFDVEYDVQAQEVTFKKGGVLVHKGDWVRILVGCGPGDFLTQAYHFRVEDISSWPIVKLSMPIRHSIQTIPYKISAPINKPSVDPTPGNTCDAQLTIYNCNFDEMSSAEKCNTITMLLDTLPSIKDLREYIDRQSLTEEPNLRKWTERISPAALGLLRWVIASNRSCLVQVDRFPGQSDILAKIRPEQKVSQIGDNWVQFRFAQGSPDKELRFLNALKAQQTTLNPKYPTMFAFHGSALQNWHSIIRHGLDFKETLNGRAYGHGVYHAQDQSVSFSYSSGRNVMSYWPGSQLNVSAVMSINEIINCPGQFVSSSPYIVVQHIDWIQCRYLLVQVDPGTGAAPDTHPNPSATKSVATIEQDPKFTAKSINKNPIGVPYCAASVSRAFRTDGVEDISQNKKHKGLSSLMNGTVFVSEEEDVEDTNFLLSEDEGDVEILHSRLAESEASKTDFVPGLLDQASLPMLESPAYATSSASMRLNRELKAILKVQESTPLHELGWYIDYSLVANLYQWIVELHSFDPTLPLAKDLKESGQKSVVIEIRFGKDYPHSPPFVRVIKPRFLPFMSGGGGHVTAGGALCMELLTNSGWSAVSSIESVLLQVRLAIMSTEPKPARLESRGKQQQGEYGTHEAMSAFIRACNMHGWEVPKDFQDFAATPASGRF</sequence>
<feature type="region of interest" description="Disordered" evidence="5">
    <location>
        <begin position="110"/>
        <end position="162"/>
    </location>
</feature>
<name>A0A395J660_9HELO</name>
<dbReference type="AlphaFoldDB" id="A0A395J660"/>
<evidence type="ECO:0000256" key="1">
    <source>
        <dbReference type="ARBA" id="ARBA00022676"/>
    </source>
</evidence>
<reference evidence="7 8" key="1">
    <citation type="submission" date="2018-06" db="EMBL/GenBank/DDBJ databases">
        <title>Genome Sequence of the Brown Rot Fungal Pathogen Monilinia fructigena.</title>
        <authorList>
            <person name="Landi L."/>
            <person name="De Miccolis Angelini R.M."/>
            <person name="Pollastro S."/>
            <person name="Abate D."/>
            <person name="Faretra F."/>
            <person name="Romanazzi G."/>
        </authorList>
    </citation>
    <scope>NUCLEOTIDE SEQUENCE [LARGE SCALE GENOMIC DNA]</scope>
    <source>
        <strain evidence="7 8">Mfrg269</strain>
    </source>
</reference>
<dbReference type="InterPro" id="IPR016135">
    <property type="entry name" value="UBQ-conjugating_enzyme/RWD"/>
</dbReference>
<dbReference type="SUPFAM" id="SSF56399">
    <property type="entry name" value="ADP-ribosylation"/>
    <property type="match status" value="1"/>
</dbReference>
<evidence type="ECO:0000256" key="3">
    <source>
        <dbReference type="ARBA" id="ARBA00022695"/>
    </source>
</evidence>
<dbReference type="InterPro" id="IPR000608">
    <property type="entry name" value="UBC"/>
</dbReference>
<protein>
    <recommendedName>
        <fullName evidence="6">UBC core domain-containing protein</fullName>
    </recommendedName>
</protein>
<dbReference type="SMART" id="SM00212">
    <property type="entry name" value="UBCc"/>
    <property type="match status" value="1"/>
</dbReference>
<dbReference type="CDD" id="cd23802">
    <property type="entry name" value="UBCc_UBE2Q"/>
    <property type="match status" value="1"/>
</dbReference>
<evidence type="ECO:0000313" key="8">
    <source>
        <dbReference type="Proteomes" id="UP000249056"/>
    </source>
</evidence>
<dbReference type="GO" id="GO:0016779">
    <property type="term" value="F:nucleotidyltransferase activity"/>
    <property type="evidence" value="ECO:0007669"/>
    <property type="project" value="UniProtKB-KW"/>
</dbReference>
<evidence type="ECO:0000256" key="4">
    <source>
        <dbReference type="ARBA" id="ARBA00023027"/>
    </source>
</evidence>
<dbReference type="FunFam" id="3.10.110.10:FF:000107">
    <property type="entry name" value="Ubiquitin conjugating enzyme, putative"/>
    <property type="match status" value="1"/>
</dbReference>
<organism evidence="7 8">
    <name type="scientific">Monilinia fructigena</name>
    <dbReference type="NCBI Taxonomy" id="38457"/>
    <lineage>
        <taxon>Eukaryota</taxon>
        <taxon>Fungi</taxon>
        <taxon>Dikarya</taxon>
        <taxon>Ascomycota</taxon>
        <taxon>Pezizomycotina</taxon>
        <taxon>Leotiomycetes</taxon>
        <taxon>Helotiales</taxon>
        <taxon>Sclerotiniaceae</taxon>
        <taxon>Monilinia</taxon>
    </lineage>
</organism>
<evidence type="ECO:0000256" key="2">
    <source>
        <dbReference type="ARBA" id="ARBA00022679"/>
    </source>
</evidence>
<dbReference type="PROSITE" id="PS50127">
    <property type="entry name" value="UBC_2"/>
    <property type="match status" value="1"/>
</dbReference>
<evidence type="ECO:0000313" key="7">
    <source>
        <dbReference type="EMBL" id="RAL67982.1"/>
    </source>
</evidence>
<dbReference type="GO" id="GO:0003950">
    <property type="term" value="F:NAD+ poly-ADP-ribosyltransferase activity"/>
    <property type="evidence" value="ECO:0007669"/>
    <property type="project" value="InterPro"/>
</dbReference>
<dbReference type="Pfam" id="PF00179">
    <property type="entry name" value="UQ_con"/>
    <property type="match status" value="1"/>
</dbReference>
<dbReference type="InterPro" id="IPR051838">
    <property type="entry name" value="ARTD_PARP"/>
</dbReference>
<keyword evidence="8" id="KW-1185">Reference proteome</keyword>
<keyword evidence="1" id="KW-0328">Glycosyltransferase</keyword>
<feature type="domain" description="UBC core" evidence="6">
    <location>
        <begin position="1009"/>
        <end position="1181"/>
    </location>
</feature>
<accession>A0A395J660</accession>
<evidence type="ECO:0000259" key="6">
    <source>
        <dbReference type="PROSITE" id="PS50127"/>
    </source>
</evidence>
<evidence type="ECO:0000256" key="5">
    <source>
        <dbReference type="SAM" id="MobiDB-lite"/>
    </source>
</evidence>
<dbReference type="SUPFAM" id="SSF54495">
    <property type="entry name" value="UBC-like"/>
    <property type="match status" value="1"/>
</dbReference>
<dbReference type="Gene3D" id="3.10.110.10">
    <property type="entry name" value="Ubiquitin Conjugating Enzyme"/>
    <property type="match status" value="1"/>
</dbReference>
<keyword evidence="4" id="KW-0520">NAD</keyword>
<dbReference type="Gene3D" id="3.90.228.10">
    <property type="match status" value="1"/>
</dbReference>
<dbReference type="Proteomes" id="UP000249056">
    <property type="component" value="Unassembled WGS sequence"/>
</dbReference>
<keyword evidence="3" id="KW-0548">Nucleotidyltransferase</keyword>
<feature type="compositionally biased region" description="Acidic residues" evidence="5">
    <location>
        <begin position="118"/>
        <end position="152"/>
    </location>
</feature>
<keyword evidence="2" id="KW-0808">Transferase</keyword>